<dbReference type="OrthoDB" id="6436077at2759"/>
<evidence type="ECO:0000313" key="3">
    <source>
        <dbReference type="Proteomes" id="UP000887013"/>
    </source>
</evidence>
<name>A0A8X6U2B2_NEPPI</name>
<dbReference type="Proteomes" id="UP000887013">
    <property type="component" value="Unassembled WGS sequence"/>
</dbReference>
<organism evidence="2 3">
    <name type="scientific">Nephila pilipes</name>
    <name type="common">Giant wood spider</name>
    <name type="synonym">Nephila maculata</name>
    <dbReference type="NCBI Taxonomy" id="299642"/>
    <lineage>
        <taxon>Eukaryota</taxon>
        <taxon>Metazoa</taxon>
        <taxon>Ecdysozoa</taxon>
        <taxon>Arthropoda</taxon>
        <taxon>Chelicerata</taxon>
        <taxon>Arachnida</taxon>
        <taxon>Araneae</taxon>
        <taxon>Araneomorphae</taxon>
        <taxon>Entelegynae</taxon>
        <taxon>Araneoidea</taxon>
        <taxon>Nephilidae</taxon>
        <taxon>Nephila</taxon>
    </lineage>
</organism>
<dbReference type="PROSITE" id="PS50878">
    <property type="entry name" value="RT_POL"/>
    <property type="match status" value="1"/>
</dbReference>
<accession>A0A8X6U2B2</accession>
<evidence type="ECO:0000259" key="1">
    <source>
        <dbReference type="PROSITE" id="PS50878"/>
    </source>
</evidence>
<reference evidence="2" key="1">
    <citation type="submission" date="2020-08" db="EMBL/GenBank/DDBJ databases">
        <title>Multicomponent nature underlies the extraordinary mechanical properties of spider dragline silk.</title>
        <authorList>
            <person name="Kono N."/>
            <person name="Nakamura H."/>
            <person name="Mori M."/>
            <person name="Yoshida Y."/>
            <person name="Ohtoshi R."/>
            <person name="Malay A.D."/>
            <person name="Moran D.A.P."/>
            <person name="Tomita M."/>
            <person name="Numata K."/>
            <person name="Arakawa K."/>
        </authorList>
    </citation>
    <scope>NUCLEOTIDE SEQUENCE</scope>
</reference>
<gene>
    <name evidence="2" type="ORF">NPIL_623801</name>
</gene>
<keyword evidence="3" id="KW-1185">Reference proteome</keyword>
<comment type="caution">
    <text evidence="2">The sequence shown here is derived from an EMBL/GenBank/DDBJ whole genome shotgun (WGS) entry which is preliminary data.</text>
</comment>
<dbReference type="InterPro" id="IPR043502">
    <property type="entry name" value="DNA/RNA_pol_sf"/>
</dbReference>
<feature type="domain" description="Reverse transcriptase" evidence="1">
    <location>
        <begin position="1"/>
        <end position="124"/>
    </location>
</feature>
<evidence type="ECO:0000313" key="2">
    <source>
        <dbReference type="EMBL" id="GFT74744.1"/>
    </source>
</evidence>
<dbReference type="GO" id="GO:0071897">
    <property type="term" value="P:DNA biosynthetic process"/>
    <property type="evidence" value="ECO:0007669"/>
    <property type="project" value="UniProtKB-ARBA"/>
</dbReference>
<dbReference type="EMBL" id="BMAW01117350">
    <property type="protein sequence ID" value="GFT74744.1"/>
    <property type="molecule type" value="Genomic_DNA"/>
</dbReference>
<sequence length="425" mass="47609">MRAGVRQGCPLSAILFNLSLEQVLRTGISAPGFRLFGQEVKCLAYADDLLLLGQSPVDLQDNIDSICNVAALAGLRFKPSKCASLSFNYTGNKRSIDDAQFLVAGTPIRNLLGQEAYKYLGVRVGLNYRQDNSEFFRGITRDVKLVAASPLAPWQKLTAIRAHILARAEFLCRNSHIQKRDVAELDKTLISTGKRILNLPTRANVNLVLLSCNKGGAALPHFRALLDVYSISHAFRLLASDDRITSDVAVRKKILRDPTPSECADFLNGKKVGDFARDAGDLSTQWSRARQAADRLAKYINFAWIYNEELGCFHLNIYRSPNPVCVVPSTAGLVTRLLRDDLESFYIRQLSGLVDQGKTVEFDLKHLKDHAPLTQTDGHRRYDYMNLLFLPRRFLLPTKRPLIISSYNQDGKIGLERFENAMVSH</sequence>
<protein>
    <submittedName>
        <fullName evidence="2">Retrovirus-related Pol polyprotein from type-1 retrotransposable element R2</fullName>
    </submittedName>
</protein>
<dbReference type="InterPro" id="IPR043128">
    <property type="entry name" value="Rev_trsase/Diguanyl_cyclase"/>
</dbReference>
<proteinExistence type="predicted"/>
<dbReference type="Pfam" id="PF00078">
    <property type="entry name" value="RVT_1"/>
    <property type="match status" value="1"/>
</dbReference>
<dbReference type="Gene3D" id="3.30.70.270">
    <property type="match status" value="1"/>
</dbReference>
<dbReference type="AlphaFoldDB" id="A0A8X6U2B2"/>
<dbReference type="InterPro" id="IPR000477">
    <property type="entry name" value="RT_dom"/>
</dbReference>
<dbReference type="SUPFAM" id="SSF56672">
    <property type="entry name" value="DNA/RNA polymerases"/>
    <property type="match status" value="1"/>
</dbReference>